<keyword evidence="1" id="KW-1133">Transmembrane helix</keyword>
<dbReference type="Pfam" id="PF06580">
    <property type="entry name" value="His_kinase"/>
    <property type="match status" value="1"/>
</dbReference>
<evidence type="ECO:0000259" key="2">
    <source>
        <dbReference type="PROSITE" id="PS50109"/>
    </source>
</evidence>
<feature type="transmembrane region" description="Helical" evidence="1">
    <location>
        <begin position="122"/>
        <end position="140"/>
    </location>
</feature>
<feature type="domain" description="Histidine kinase" evidence="2">
    <location>
        <begin position="268"/>
        <end position="366"/>
    </location>
</feature>
<dbReference type="AlphaFoldDB" id="A0A1A7C3N4"/>
<evidence type="ECO:0000313" key="4">
    <source>
        <dbReference type="Proteomes" id="UP000092713"/>
    </source>
</evidence>
<feature type="transmembrane region" description="Helical" evidence="1">
    <location>
        <begin position="23"/>
        <end position="41"/>
    </location>
</feature>
<dbReference type="PANTHER" id="PTHR34220">
    <property type="entry name" value="SENSOR HISTIDINE KINASE YPDA"/>
    <property type="match status" value="1"/>
</dbReference>
<keyword evidence="1" id="KW-0472">Membrane</keyword>
<reference evidence="3 4" key="1">
    <citation type="submission" date="2016-04" db="EMBL/GenBank/DDBJ databases">
        <title>Draft genome sequence of Janthinobacterium psychrotolerans sp. nov., isolated from freshwater sediments in Denmark.</title>
        <authorList>
            <person name="Gong X."/>
            <person name="Skrivergaard S."/>
            <person name="Korsgaard B.S."/>
            <person name="Schreiber L."/>
            <person name="Marshall I.P."/>
            <person name="Finster K."/>
            <person name="Schramm A."/>
        </authorList>
    </citation>
    <scope>NUCLEOTIDE SEQUENCE [LARGE SCALE GENOMIC DNA]</scope>
    <source>
        <strain evidence="3 4">S3-2</strain>
    </source>
</reference>
<dbReference type="InterPro" id="IPR036890">
    <property type="entry name" value="HATPase_C_sf"/>
</dbReference>
<dbReference type="Pfam" id="PF02518">
    <property type="entry name" value="HATPase_c"/>
    <property type="match status" value="1"/>
</dbReference>
<dbReference type="GO" id="GO:0016020">
    <property type="term" value="C:membrane"/>
    <property type="evidence" value="ECO:0007669"/>
    <property type="project" value="InterPro"/>
</dbReference>
<dbReference type="STRING" id="1747903.ASR47_1009150"/>
<dbReference type="PANTHER" id="PTHR34220:SF9">
    <property type="entry name" value="SIGNAL TRANSDUCTION HISTIDINE KINASE INTERNAL REGION DOMAIN-CONTAINING PROTEIN"/>
    <property type="match status" value="1"/>
</dbReference>
<keyword evidence="1" id="KW-0812">Transmembrane</keyword>
<dbReference type="InterPro" id="IPR003594">
    <property type="entry name" value="HATPase_dom"/>
</dbReference>
<dbReference type="SMART" id="SM00387">
    <property type="entry name" value="HATPase_c"/>
    <property type="match status" value="1"/>
</dbReference>
<dbReference type="InterPro" id="IPR050640">
    <property type="entry name" value="Bact_2-comp_sensor_kinase"/>
</dbReference>
<feature type="transmembrane region" description="Helical" evidence="1">
    <location>
        <begin position="81"/>
        <end position="102"/>
    </location>
</feature>
<keyword evidence="3" id="KW-0418">Kinase</keyword>
<keyword evidence="4" id="KW-1185">Reference proteome</keyword>
<gene>
    <name evidence="3" type="ORF">ASR47_1009150</name>
</gene>
<sequence length="372" mass="40505">MSSPTIAPASRPRSRYHRMLHDIRYALAINVLCALVITYLLNPGSHLGQNLIASMCIGGIAFVLIDGARLTFWNPGQRPKALPFIAIIAVSVPVAQWLGMQMFVWLTNVKVKAMTTLEPAEVAANLVFTLIVTGVAVLFFSSRERISRLQTAAAEEKARAESVARQAMQAQLQMLQAQIEPHMLFNTLANLQGLISFDPDRAQLLLDQLIQYLRATLSSSRAKATTLEQEFKLMQAYLGLMAVRMGARLNYTLDLPDDLRGTRLAPMLLQPLVENAIQHGLEPKIEGGHITVQASHQGGQLILTVVDDGLGLDHPGQTKGMHKGTQLGVTNIRERLQVMHGDSASLSLSANDAGGVTARLALPFNLPLSSTP</sequence>
<feature type="transmembrane region" description="Helical" evidence="1">
    <location>
        <begin position="47"/>
        <end position="69"/>
    </location>
</feature>
<dbReference type="InterPro" id="IPR010559">
    <property type="entry name" value="Sig_transdc_His_kin_internal"/>
</dbReference>
<organism evidence="3 4">
    <name type="scientific">Janthinobacterium psychrotolerans</name>
    <dbReference type="NCBI Taxonomy" id="1747903"/>
    <lineage>
        <taxon>Bacteria</taxon>
        <taxon>Pseudomonadati</taxon>
        <taxon>Pseudomonadota</taxon>
        <taxon>Betaproteobacteria</taxon>
        <taxon>Burkholderiales</taxon>
        <taxon>Oxalobacteraceae</taxon>
        <taxon>Janthinobacterium</taxon>
    </lineage>
</organism>
<dbReference type="PROSITE" id="PS50109">
    <property type="entry name" value="HIS_KIN"/>
    <property type="match status" value="1"/>
</dbReference>
<dbReference type="SUPFAM" id="SSF55874">
    <property type="entry name" value="ATPase domain of HSP90 chaperone/DNA topoisomerase II/histidine kinase"/>
    <property type="match status" value="1"/>
</dbReference>
<dbReference type="RefSeq" id="WP_065308095.1">
    <property type="nucleotide sequence ID" value="NZ_LOCQ01000054.1"/>
</dbReference>
<evidence type="ECO:0000313" key="3">
    <source>
        <dbReference type="EMBL" id="OBV39335.1"/>
    </source>
</evidence>
<dbReference type="PATRIC" id="fig|1747903.4.peg.2919"/>
<comment type="caution">
    <text evidence="3">The sequence shown here is derived from an EMBL/GenBank/DDBJ whole genome shotgun (WGS) entry which is preliminary data.</text>
</comment>
<dbReference type="Proteomes" id="UP000092713">
    <property type="component" value="Unassembled WGS sequence"/>
</dbReference>
<dbReference type="Gene3D" id="3.30.565.10">
    <property type="entry name" value="Histidine kinase-like ATPase, C-terminal domain"/>
    <property type="match status" value="1"/>
</dbReference>
<dbReference type="EMBL" id="LOCQ01000054">
    <property type="protein sequence ID" value="OBV39335.1"/>
    <property type="molecule type" value="Genomic_DNA"/>
</dbReference>
<proteinExistence type="predicted"/>
<evidence type="ECO:0000256" key="1">
    <source>
        <dbReference type="SAM" id="Phobius"/>
    </source>
</evidence>
<name>A0A1A7C3N4_9BURK</name>
<keyword evidence="3" id="KW-0808">Transferase</keyword>
<protein>
    <submittedName>
        <fullName evidence="3">Histidine kinase-, DNA gyrase B-, and HSP90-like ATPase</fullName>
    </submittedName>
</protein>
<accession>A0A1A7C3N4</accession>
<dbReference type="InterPro" id="IPR005467">
    <property type="entry name" value="His_kinase_dom"/>
</dbReference>
<dbReference type="GO" id="GO:0000155">
    <property type="term" value="F:phosphorelay sensor kinase activity"/>
    <property type="evidence" value="ECO:0007669"/>
    <property type="project" value="InterPro"/>
</dbReference>